<protein>
    <submittedName>
        <fullName evidence="1">Uncharacterized protein</fullName>
    </submittedName>
</protein>
<name>A0A1B2F4K5_PSEPU</name>
<accession>A0A1B2F4K5</accession>
<dbReference type="EMBL" id="CP016634">
    <property type="protein sequence ID" value="ANY86993.1"/>
    <property type="molecule type" value="Genomic_DNA"/>
</dbReference>
<evidence type="ECO:0000313" key="1">
    <source>
        <dbReference type="EMBL" id="ANY86993.1"/>
    </source>
</evidence>
<organism evidence="1">
    <name type="scientific">Pseudomonas putida</name>
    <name type="common">Arthrobacter siderocapsulatus</name>
    <dbReference type="NCBI Taxonomy" id="303"/>
    <lineage>
        <taxon>Bacteria</taxon>
        <taxon>Pseudomonadati</taxon>
        <taxon>Pseudomonadota</taxon>
        <taxon>Gammaproteobacteria</taxon>
        <taxon>Pseudomonadales</taxon>
        <taxon>Pseudomonadaceae</taxon>
        <taxon>Pseudomonas</taxon>
    </lineage>
</organism>
<proteinExistence type="predicted"/>
<gene>
    <name evidence="1" type="ORF">IEC33019_1425</name>
</gene>
<sequence length="1566" mass="174935">MPHVLDHKHAVAMQFASRPTLRQVAGQQIMKVMIERYPLIASQRPELTSAEAFKVMIPKPGGFWSVRSFVDYVLQAWLEGERLDFSFVDGLDYRLSLEVPSRFYAIKDPRKTADGDRIKLEDLGDALNELLELFEELFCQAQVDYWREDANAGVSRDRWLQQTVKSVLLENLALQNLDAEQQTCIRDLLAIGAQSAGVCIVEVHMKKGGQAFSRLLPNLLVMAENDARKVFLWCAPSSVIQAFDSLGAFAQALQDELADAYDFDTLTWDRHELAGDVFGQWAAAMLEALLAAARRLQHTQLTNVDEAEQVLAALTDPSQYFIEGYRVATDTHLSLPSEVQNASHEDSFADQCALFDLALAQARSQGVSALADVLSLHAYASQRLREQLLKDHPIDANYFPDDLDLTLTMAHGTPGGAGVGVGDGSVERRSMTLTEFAIGNLSSLQGAQLTGITHREGQLIMDWMTIDYAKSLVQRVDIGAHYPTYVAKCLDDPATREQRVERFAREWRCGLLFSALSAKRDGSLDEEALQCVVDYCRGDVDETLPATMLMPLAFKREPEAKAEDRVGGMYVLFCAQPSRVLLYRPLYADAPLMMFSSLDTMMQAIRQKGSLQDSVLQWLAADARPVYAHGGFHEPHLIRPILDTSLTLAPVKPVKFAPQYWRIDVDAKLYQANRDLLVELADRQSVSNAESRWAILAQGAWLLFDVATLFLRGPVATVAWVIQAINAVSNDVAALSSASAFSRSSAVVDLLLNASMALMHQHLPTQASTVTPRTRQAPAFAQHRLPQPTVQVASIERVQGKVGLPGSLGRLNTQLDFSWRGAHGLNVLPAERRQALLAMRSSVSLGKQPIITTGAHQGLYEIAGRHYLSFAGDVYQAQVSEDGIRIMDPAGGEGPQMTFIEESWRIDHALQLRGGMPKSRVQKLRENNEALVQALRLQDQSLTEKHNNLTTAVEKHRKLLSEKDQRIEHLEAMADRDALTERDLKLTRSLRKQINQTILRELKELIENGVEHDQVLSKLADMRLSIGLSAMVGEAEDLERASRVVIDLRNATRQELIENLSAFYDEMAQMINTEDLDSLAKDVVVKPESKEEVRQYESFRKRLEQIIEWETQLIEMSRVFDLQLSDTLKDTSIVFKGSRGERVNKDGKLREIIERRRLSAIDLEFQQLMDLAEASVDRLADVDESTLTQYSDYLANDALKSAGNAHGDLPGSGVSLTEQIEVLTGVVEAYQEARVLADYLESCGGPAVKLSWLQRYVSSLENIMSLAERDLAQAVRELELEEPPVPRTSTYAGRGGRRHVVRTNRGRSVLGEEVQVGDTSVMQQRDYRTQAVIKTFHKTGEQWVESTAQPSTGGERPVPSADPRIVRKQAQTLIDQVDSVVKLARLYVKTDEPTGLSTVIDGHLDKLKQAQAGLPRLTPEDELLEGLTEGATRLKSVKRDLLTGMYLATSHPTADSLRFLFEQRAITVLRAGQRKALAANDYLDVYEIRRRIRSGEQEGEGLWEAHFHYPSATTPARQFSRGHLKLWTQRKLGRKAQLQAAASGRDFLAIYRGELRLEQIEGIIPF</sequence>
<reference evidence="1" key="1">
    <citation type="submission" date="2016-07" db="EMBL/GenBank/DDBJ databases">
        <title>New class B carbapenemase carried by novel plasmid in Pseudomonas putida enviromental strain in eastern Amazonia.</title>
        <authorList>
            <person name="Souza C.O."/>
            <person name="Lima K.V."/>
            <person name="Brasiliense D.M."/>
            <person name="Perez-Chaparro P.J."/>
            <person name="Mamizuka E.M."/>
            <person name="Lima M.O."/>
            <person name="Lima L.N."/>
            <person name="McCulloch J.A."/>
        </authorList>
    </citation>
    <scope>NUCLEOTIDE SEQUENCE [LARGE SCALE GENOMIC DNA]</scope>
    <source>
        <strain evidence="1">IEC33019</strain>
    </source>
</reference>
<dbReference type="RefSeq" id="WP_070090879.1">
    <property type="nucleotide sequence ID" value="NZ_CP016634.1"/>
</dbReference>